<evidence type="ECO:0000313" key="3">
    <source>
        <dbReference type="Proteomes" id="UP001595791"/>
    </source>
</evidence>
<evidence type="ECO:0000313" key="2">
    <source>
        <dbReference type="EMBL" id="MFC4161593.1"/>
    </source>
</evidence>
<dbReference type="RefSeq" id="WP_378167707.1">
    <property type="nucleotide sequence ID" value="NZ_JBHSBU010000001.1"/>
</dbReference>
<dbReference type="InterPro" id="IPR013974">
    <property type="entry name" value="SAF"/>
</dbReference>
<dbReference type="PANTHER" id="PTHR42966">
    <property type="entry name" value="N-ACETYLNEURAMINATE SYNTHASE"/>
    <property type="match status" value="1"/>
</dbReference>
<dbReference type="Gene3D" id="3.90.1210.10">
    <property type="entry name" value="Antifreeze-like/N-acetylneuraminic acid synthase C-terminal domain"/>
    <property type="match status" value="1"/>
</dbReference>
<dbReference type="PROSITE" id="PS50844">
    <property type="entry name" value="AFP_LIKE"/>
    <property type="match status" value="1"/>
</dbReference>
<dbReference type="Pfam" id="PF03102">
    <property type="entry name" value="NeuB"/>
    <property type="match status" value="1"/>
</dbReference>
<dbReference type="InterPro" id="IPR006190">
    <property type="entry name" value="SAF_AFP_Neu5Ac"/>
</dbReference>
<keyword evidence="3" id="KW-1185">Reference proteome</keyword>
<gene>
    <name evidence="2" type="primary">neuB</name>
    <name evidence="2" type="ORF">ACFOW7_19845</name>
</gene>
<dbReference type="InterPro" id="IPR036732">
    <property type="entry name" value="AFP_Neu5c_C_sf"/>
</dbReference>
<dbReference type="InterPro" id="IPR020007">
    <property type="entry name" value="NeuB/NeuA"/>
</dbReference>
<proteinExistence type="predicted"/>
<dbReference type="CDD" id="cd11615">
    <property type="entry name" value="SAF_NeuB_like"/>
    <property type="match status" value="1"/>
</dbReference>
<reference evidence="3" key="1">
    <citation type="journal article" date="2019" name="Int. J. Syst. Evol. Microbiol.">
        <title>The Global Catalogue of Microorganisms (GCM) 10K type strain sequencing project: providing services to taxonomists for standard genome sequencing and annotation.</title>
        <authorList>
            <consortium name="The Broad Institute Genomics Platform"/>
            <consortium name="The Broad Institute Genome Sequencing Center for Infectious Disease"/>
            <person name="Wu L."/>
            <person name="Ma J."/>
        </authorList>
    </citation>
    <scope>NUCLEOTIDE SEQUENCE [LARGE SCALE GENOMIC DNA]</scope>
    <source>
        <strain evidence="3">LMG 29894</strain>
    </source>
</reference>
<dbReference type="EMBL" id="JBHSBU010000001">
    <property type="protein sequence ID" value="MFC4161593.1"/>
    <property type="molecule type" value="Genomic_DNA"/>
</dbReference>
<dbReference type="InterPro" id="IPR013132">
    <property type="entry name" value="PseI/NeuA/B-like_N"/>
</dbReference>
<evidence type="ECO:0000259" key="1">
    <source>
        <dbReference type="PROSITE" id="PS50844"/>
    </source>
</evidence>
<dbReference type="InterPro" id="IPR057736">
    <property type="entry name" value="SAF_PseI/NeuA/NeuB"/>
</dbReference>
<organism evidence="2 3">
    <name type="scientific">Chitinimonas lacunae</name>
    <dbReference type="NCBI Taxonomy" id="1963018"/>
    <lineage>
        <taxon>Bacteria</taxon>
        <taxon>Pseudomonadati</taxon>
        <taxon>Pseudomonadota</taxon>
        <taxon>Betaproteobacteria</taxon>
        <taxon>Neisseriales</taxon>
        <taxon>Chitinibacteraceae</taxon>
        <taxon>Chitinimonas</taxon>
    </lineage>
</organism>
<dbReference type="EC" id="2.5.1.56" evidence="2"/>
<dbReference type="NCBIfam" id="TIGR03569">
    <property type="entry name" value="NeuB_NnaB"/>
    <property type="match status" value="1"/>
</dbReference>
<dbReference type="Proteomes" id="UP001595791">
    <property type="component" value="Unassembled WGS sequence"/>
</dbReference>
<dbReference type="InterPro" id="IPR051690">
    <property type="entry name" value="PseI-like"/>
</dbReference>
<dbReference type="GO" id="GO:0050462">
    <property type="term" value="F:N-acetylneuraminate synthase activity"/>
    <property type="evidence" value="ECO:0007669"/>
    <property type="project" value="UniProtKB-EC"/>
</dbReference>
<comment type="caution">
    <text evidence="2">The sequence shown here is derived from an EMBL/GenBank/DDBJ whole genome shotgun (WGS) entry which is preliminary data.</text>
</comment>
<dbReference type="PANTHER" id="PTHR42966:SF1">
    <property type="entry name" value="SIALIC ACID SYNTHASE"/>
    <property type="match status" value="1"/>
</dbReference>
<dbReference type="Pfam" id="PF08666">
    <property type="entry name" value="SAF"/>
    <property type="match status" value="1"/>
</dbReference>
<dbReference type="SUPFAM" id="SSF51569">
    <property type="entry name" value="Aldolase"/>
    <property type="match status" value="1"/>
</dbReference>
<name>A0ABV8MTP4_9NEIS</name>
<protein>
    <submittedName>
        <fullName evidence="2">N-acetylneuraminate synthase</fullName>
        <ecNumber evidence="2">2.5.1.56</ecNumber>
    </submittedName>
</protein>
<dbReference type="Gene3D" id="3.20.20.70">
    <property type="entry name" value="Aldolase class I"/>
    <property type="match status" value="1"/>
</dbReference>
<accession>A0ABV8MTP4</accession>
<dbReference type="SUPFAM" id="SSF51269">
    <property type="entry name" value="AFP III-like domain"/>
    <property type="match status" value="1"/>
</dbReference>
<dbReference type="InterPro" id="IPR013785">
    <property type="entry name" value="Aldolase_TIM"/>
</dbReference>
<sequence length="364" mass="38294">MPSSISTTSERCYLIAEAGVNHNGDPELALALIDAAASAGADAVKFQTFRSEALSSRHAAKARYQVETTGADDGQLAMLRRLELDAPTHLRLQKHAALRGIDFLSTPFDLASAELLLTELALPRLKIGSGDLDNGPLLWRVATAGVPLILSTGMATLGEIEAALGVIACAYLGAQPGRAAFARAYADPAAQPLLRERVTLLHCTTEYPAPFDQLELRAMATLTAAFGLPVGYSDHSEGTAVAPAAVALGAVVLEKHLTLDRTLPGPDHRASLEPAQFAAMVQAVREVEAALGAGRKCPGPAEWPNRAVARKSLVAAQAITAGELFTPANLTTKRPGHGRSPLDYWDVLGSGAARDYGEDEVIDP</sequence>
<feature type="domain" description="AFP-like" evidence="1">
    <location>
        <begin position="312"/>
        <end position="364"/>
    </location>
</feature>
<keyword evidence="2" id="KW-0808">Transferase</keyword>